<dbReference type="InterPro" id="IPR016431">
    <property type="entry name" value="Pyrv-formate_lyase-activ_prd"/>
</dbReference>
<evidence type="ECO:0000256" key="5">
    <source>
        <dbReference type="ARBA" id="ARBA00022723"/>
    </source>
</evidence>
<reference evidence="10" key="1">
    <citation type="journal article" date="2019" name="Int. J. Syst. Evol. Microbiol.">
        <title>The Global Catalogue of Microorganisms (GCM) 10K type strain sequencing project: providing services to taxonomists for standard genome sequencing and annotation.</title>
        <authorList>
            <consortium name="The Broad Institute Genomics Platform"/>
            <consortium name="The Broad Institute Genome Sequencing Center for Infectious Disease"/>
            <person name="Wu L."/>
            <person name="Ma J."/>
        </authorList>
    </citation>
    <scope>NUCLEOTIDE SEQUENCE [LARGE SCALE GENOMIC DNA]</scope>
    <source>
        <strain evidence="10">KACC 12597</strain>
    </source>
</reference>
<dbReference type="RefSeq" id="WP_386027453.1">
    <property type="nucleotide sequence ID" value="NZ_JBHUHX010000038.1"/>
</dbReference>
<dbReference type="PANTHER" id="PTHR30352">
    <property type="entry name" value="PYRUVATE FORMATE-LYASE-ACTIVATING ENZYME"/>
    <property type="match status" value="1"/>
</dbReference>
<dbReference type="Proteomes" id="UP001597337">
    <property type="component" value="Unassembled WGS sequence"/>
</dbReference>
<dbReference type="SFLD" id="SFLDS00029">
    <property type="entry name" value="Radical_SAM"/>
    <property type="match status" value="1"/>
</dbReference>
<dbReference type="InterPro" id="IPR013785">
    <property type="entry name" value="Aldolase_TIM"/>
</dbReference>
<keyword evidence="10" id="KW-1185">Reference proteome</keyword>
<dbReference type="InterPro" id="IPR034457">
    <property type="entry name" value="Organic_radical-activating"/>
</dbReference>
<evidence type="ECO:0000259" key="8">
    <source>
        <dbReference type="PROSITE" id="PS51918"/>
    </source>
</evidence>
<keyword evidence="7" id="KW-0411">Iron-sulfur</keyword>
<evidence type="ECO:0000313" key="9">
    <source>
        <dbReference type="EMBL" id="MFD2112855.1"/>
    </source>
</evidence>
<dbReference type="SFLD" id="SFLDG01101">
    <property type="entry name" value="Uncharacterised_Radical_SAM_Su"/>
    <property type="match status" value="1"/>
</dbReference>
<dbReference type="EMBL" id="JBHUHX010000038">
    <property type="protein sequence ID" value="MFD2112855.1"/>
    <property type="molecule type" value="Genomic_DNA"/>
</dbReference>
<dbReference type="InterPro" id="IPR007197">
    <property type="entry name" value="rSAM"/>
</dbReference>
<dbReference type="InterPro" id="IPR058240">
    <property type="entry name" value="rSAM_sf"/>
</dbReference>
<dbReference type="SUPFAM" id="SSF102114">
    <property type="entry name" value="Radical SAM enzymes"/>
    <property type="match status" value="1"/>
</dbReference>
<evidence type="ECO:0000256" key="4">
    <source>
        <dbReference type="ARBA" id="ARBA00022691"/>
    </source>
</evidence>
<sequence>MQEARFYDRLEQARVQCRLCPHDCVIAEGGRGVCAVRYNSGGRLYSLVADRVIARTLDPIEKKPLFHFYPGSTAYSVAALGCNLRCNFCQNWEISQWPREALPTRIGSEREKSGDLDVICPDVARLTDRIPGDGVTPAQVVRAARNAGARTIAYTFTEPTIYYELAHAIACEARVAGLFNAVVTNGYINEAPQRELCRVIDAVNVDLKFFREESYRHFSRVKMAPVLDAIRRYHALGVWLEITTLVIPGVNDSDEELREIAAFIASLSPDIPWHVSRFHAAYELQRVPPTPIARLQRAVEIGRHAGLRYVYTGNLPGDGGEHTQCHRCGKRLVQRHGFHLLANHVRHGDCPDCATPIAGVGMG</sequence>
<keyword evidence="5" id="KW-0479">Metal-binding</keyword>
<protein>
    <submittedName>
        <fullName evidence="9">AmmeMemoRadiSam system radical SAM enzyme</fullName>
    </submittedName>
</protein>
<dbReference type="Pfam" id="PF04055">
    <property type="entry name" value="Radical_SAM"/>
    <property type="match status" value="1"/>
</dbReference>
<dbReference type="Gene3D" id="3.20.20.70">
    <property type="entry name" value="Aldolase class I"/>
    <property type="match status" value="1"/>
</dbReference>
<dbReference type="PROSITE" id="PS51918">
    <property type="entry name" value="RADICAL_SAM"/>
    <property type="match status" value="1"/>
</dbReference>
<evidence type="ECO:0000256" key="1">
    <source>
        <dbReference type="ARBA" id="ARBA00001966"/>
    </source>
</evidence>
<dbReference type="PIRSF" id="PIRSF004869">
    <property type="entry name" value="PflX_prd"/>
    <property type="match status" value="1"/>
</dbReference>
<evidence type="ECO:0000313" key="10">
    <source>
        <dbReference type="Proteomes" id="UP001597337"/>
    </source>
</evidence>
<keyword evidence="3" id="KW-0313">Glucose metabolism</keyword>
<evidence type="ECO:0000256" key="3">
    <source>
        <dbReference type="ARBA" id="ARBA00022526"/>
    </source>
</evidence>
<keyword evidence="2" id="KW-0004">4Fe-4S</keyword>
<evidence type="ECO:0000256" key="6">
    <source>
        <dbReference type="ARBA" id="ARBA00023004"/>
    </source>
</evidence>
<accession>A0ABW4YB18</accession>
<comment type="cofactor">
    <cofactor evidence="1">
        <name>[4Fe-4S] cluster</name>
        <dbReference type="ChEBI" id="CHEBI:49883"/>
    </cofactor>
</comment>
<organism evidence="9 10">
    <name type="scientific">Thiorhodococcus fuscus</name>
    <dbReference type="NCBI Taxonomy" id="527200"/>
    <lineage>
        <taxon>Bacteria</taxon>
        <taxon>Pseudomonadati</taxon>
        <taxon>Pseudomonadota</taxon>
        <taxon>Gammaproteobacteria</taxon>
        <taxon>Chromatiales</taxon>
        <taxon>Chromatiaceae</taxon>
        <taxon>Thiorhodococcus</taxon>
    </lineage>
</organism>
<keyword evidence="4" id="KW-0949">S-adenosyl-L-methionine</keyword>
<name>A0ABW4YB18_9GAMM</name>
<proteinExistence type="predicted"/>
<evidence type="ECO:0000256" key="7">
    <source>
        <dbReference type="ARBA" id="ARBA00023014"/>
    </source>
</evidence>
<dbReference type="PANTHER" id="PTHR30352:SF5">
    <property type="entry name" value="PYRUVATE FORMATE-LYASE 1-ACTIVATING ENZYME"/>
    <property type="match status" value="1"/>
</dbReference>
<evidence type="ECO:0000256" key="2">
    <source>
        <dbReference type="ARBA" id="ARBA00022485"/>
    </source>
</evidence>
<gene>
    <name evidence="9" type="primary">amrS</name>
    <name evidence="9" type="ORF">ACFSJC_13485</name>
</gene>
<keyword evidence="3" id="KW-0119">Carbohydrate metabolism</keyword>
<feature type="domain" description="Radical SAM core" evidence="8">
    <location>
        <begin position="67"/>
        <end position="308"/>
    </location>
</feature>
<dbReference type="CDD" id="cd01335">
    <property type="entry name" value="Radical_SAM"/>
    <property type="match status" value="1"/>
</dbReference>
<dbReference type="InterPro" id="IPR027596">
    <property type="entry name" value="AmmeMemoSam_rS"/>
</dbReference>
<dbReference type="NCBIfam" id="TIGR04337">
    <property type="entry name" value="AmmeMemoSam_rS"/>
    <property type="match status" value="1"/>
</dbReference>
<comment type="caution">
    <text evidence="9">The sequence shown here is derived from an EMBL/GenBank/DDBJ whole genome shotgun (WGS) entry which is preliminary data.</text>
</comment>
<keyword evidence="6" id="KW-0408">Iron</keyword>